<dbReference type="EMBL" id="CAJVPJ010005936">
    <property type="protein sequence ID" value="CAG8665074.1"/>
    <property type="molecule type" value="Genomic_DNA"/>
</dbReference>
<organism evidence="1 2">
    <name type="scientific">Paraglomus occultum</name>
    <dbReference type="NCBI Taxonomy" id="144539"/>
    <lineage>
        <taxon>Eukaryota</taxon>
        <taxon>Fungi</taxon>
        <taxon>Fungi incertae sedis</taxon>
        <taxon>Mucoromycota</taxon>
        <taxon>Glomeromycotina</taxon>
        <taxon>Glomeromycetes</taxon>
        <taxon>Paraglomerales</taxon>
        <taxon>Paraglomeraceae</taxon>
        <taxon>Paraglomus</taxon>
    </lineage>
</organism>
<gene>
    <name evidence="1" type="ORF">POCULU_LOCUS10660</name>
</gene>
<feature type="non-terminal residue" evidence="1">
    <location>
        <position position="1"/>
    </location>
</feature>
<dbReference type="AlphaFoldDB" id="A0A9N9E9K0"/>
<accession>A0A9N9E9K0</accession>
<evidence type="ECO:0000313" key="1">
    <source>
        <dbReference type="EMBL" id="CAG8665074.1"/>
    </source>
</evidence>
<name>A0A9N9E9K0_9GLOM</name>
<evidence type="ECO:0000313" key="2">
    <source>
        <dbReference type="Proteomes" id="UP000789572"/>
    </source>
</evidence>
<feature type="non-terminal residue" evidence="1">
    <location>
        <position position="43"/>
    </location>
</feature>
<comment type="caution">
    <text evidence="1">The sequence shown here is derived from an EMBL/GenBank/DDBJ whole genome shotgun (WGS) entry which is preliminary data.</text>
</comment>
<keyword evidence="2" id="KW-1185">Reference proteome</keyword>
<sequence>AYRNGLPENRRAKAVISQETYDQALRALEDSGYRNPDPKFKSW</sequence>
<protein>
    <submittedName>
        <fullName evidence="1">4025_t:CDS:1</fullName>
    </submittedName>
</protein>
<reference evidence="1" key="1">
    <citation type="submission" date="2021-06" db="EMBL/GenBank/DDBJ databases">
        <authorList>
            <person name="Kallberg Y."/>
            <person name="Tangrot J."/>
            <person name="Rosling A."/>
        </authorList>
    </citation>
    <scope>NUCLEOTIDE SEQUENCE</scope>
    <source>
        <strain evidence="1">IA702</strain>
    </source>
</reference>
<proteinExistence type="predicted"/>
<dbReference type="Proteomes" id="UP000789572">
    <property type="component" value="Unassembled WGS sequence"/>
</dbReference>